<keyword evidence="3" id="KW-1185">Reference proteome</keyword>
<feature type="compositionally biased region" description="Low complexity" evidence="1">
    <location>
        <begin position="606"/>
        <end position="617"/>
    </location>
</feature>
<feature type="compositionally biased region" description="Acidic residues" evidence="1">
    <location>
        <begin position="576"/>
        <end position="590"/>
    </location>
</feature>
<evidence type="ECO:0000313" key="2">
    <source>
        <dbReference type="EMBL" id="KOC62560.1"/>
    </source>
</evidence>
<sequence length="650" mass="72613">MSLSPVANRSFLHGDQKAFPTGESPDKIIYATLDSLALKRATLPLQLLPVHNNNVTTEGTKGLTNADADARRSSLKSISTDNNDIGVTLIRVEAKAEDRETPVIRETMKIERDFDNCHSTNDDIRGCSSCKREKESPWDNYERIESVGGRNAWWDVRKERKRKECDTSLENEEKSLCSTDALVKSKSSSDTRLADCDEGYLIETFSEEELPERLFSNENLKCGKKKKHFAKNVLHFVVPEYLVKGPKRRQKKKSNLSVSLSSLKASSIDSNLGARVNCNSRYRSRSLSREEFKFLKISSPTNFVHVASATNPSLILNKRTVGLNLEQVVITHEEKCATLPLLVATNNSMAGNQTTGECSIAKTERMSFFNVSSSVSDKTAKEEGSFDFTSVKRELLSKLDTPFSVKTLESSQQVKTSKYGGNIREGKTTYKPAVRESTVVSLPAELHTNSSFLWSNRSNSYSENTRYEQMQSILSHENPEDVDVAEEYDDVGPLNLIVQEDNYDDVGTPVSHSDGSCINQLSTAFEDFDSIYDGVMAPCNMENVFVRNQTEMYEKESKQENDSHLSENNQYSSVDENTDDTQDNDQDVYDDVGLPSQERVNSLYAGSTTGSILGSTSANGKESEWEDLEESTTISLSYHADKDAKVDLSM</sequence>
<evidence type="ECO:0000313" key="3">
    <source>
        <dbReference type="Proteomes" id="UP000053825"/>
    </source>
</evidence>
<dbReference type="AlphaFoldDB" id="A0A0L7QVA0"/>
<proteinExistence type="predicted"/>
<organism evidence="2 3">
    <name type="scientific">Habropoda laboriosa</name>
    <dbReference type="NCBI Taxonomy" id="597456"/>
    <lineage>
        <taxon>Eukaryota</taxon>
        <taxon>Metazoa</taxon>
        <taxon>Ecdysozoa</taxon>
        <taxon>Arthropoda</taxon>
        <taxon>Hexapoda</taxon>
        <taxon>Insecta</taxon>
        <taxon>Pterygota</taxon>
        <taxon>Neoptera</taxon>
        <taxon>Endopterygota</taxon>
        <taxon>Hymenoptera</taxon>
        <taxon>Apocrita</taxon>
        <taxon>Aculeata</taxon>
        <taxon>Apoidea</taxon>
        <taxon>Anthophila</taxon>
        <taxon>Apidae</taxon>
        <taxon>Habropoda</taxon>
    </lineage>
</organism>
<dbReference type="Proteomes" id="UP000053825">
    <property type="component" value="Unassembled WGS sequence"/>
</dbReference>
<feature type="region of interest" description="Disordered" evidence="1">
    <location>
        <begin position="553"/>
        <end position="592"/>
    </location>
</feature>
<dbReference type="OrthoDB" id="27593at2759"/>
<reference evidence="2 3" key="1">
    <citation type="submission" date="2015-07" db="EMBL/GenBank/DDBJ databases">
        <title>The genome of Habropoda laboriosa.</title>
        <authorList>
            <person name="Pan H."/>
            <person name="Kapheim K."/>
        </authorList>
    </citation>
    <scope>NUCLEOTIDE SEQUENCE [LARGE SCALE GENOMIC DNA]</scope>
    <source>
        <strain evidence="2">0110345459</strain>
    </source>
</reference>
<name>A0A0L7QVA0_9HYME</name>
<gene>
    <name evidence="2" type="ORF">WH47_04221</name>
</gene>
<protein>
    <submittedName>
        <fullName evidence="2">Uncharacterized protein</fullName>
    </submittedName>
</protein>
<feature type="region of interest" description="Disordered" evidence="1">
    <location>
        <begin position="605"/>
        <end position="626"/>
    </location>
</feature>
<dbReference type="EMBL" id="KQ414727">
    <property type="protein sequence ID" value="KOC62560.1"/>
    <property type="molecule type" value="Genomic_DNA"/>
</dbReference>
<accession>A0A0L7QVA0</accession>
<feature type="compositionally biased region" description="Basic and acidic residues" evidence="1">
    <location>
        <begin position="553"/>
        <end position="565"/>
    </location>
</feature>
<dbReference type="STRING" id="597456.A0A0L7QVA0"/>
<evidence type="ECO:0000256" key="1">
    <source>
        <dbReference type="SAM" id="MobiDB-lite"/>
    </source>
</evidence>